<accession>A0AAE1XWH0</accession>
<evidence type="ECO:0000313" key="3">
    <source>
        <dbReference type="EMBL" id="KAK4419257.1"/>
    </source>
</evidence>
<dbReference type="InterPro" id="IPR025836">
    <property type="entry name" value="Zn_knuckle_CX2CX4HX4C"/>
</dbReference>
<proteinExistence type="predicted"/>
<sequence>MGAEIKITFTYERLRNFCYWCGCIGHILNLCEHQYEPGFDASQDPLPYGPWLWATTPTILRTRDTISQPSRPNFAGVAPTSHALTPPSRGTTIFNYNPTNSSTTHPHPPPPRPSTDHAQHAISITTLYTILPPAQHIQPPSLQPAPSHTQTVTIITLPHTNYPNPTLPSPQNSLRHPPPLPTLSRALSVYQFYS</sequence>
<feature type="region of interest" description="Disordered" evidence="1">
    <location>
        <begin position="67"/>
        <end position="117"/>
    </location>
</feature>
<reference evidence="3" key="1">
    <citation type="submission" date="2020-06" db="EMBL/GenBank/DDBJ databases">
        <authorList>
            <person name="Li T."/>
            <person name="Hu X."/>
            <person name="Zhang T."/>
            <person name="Song X."/>
            <person name="Zhang H."/>
            <person name="Dai N."/>
            <person name="Sheng W."/>
            <person name="Hou X."/>
            <person name="Wei L."/>
        </authorList>
    </citation>
    <scope>NUCLEOTIDE SEQUENCE</scope>
    <source>
        <strain evidence="3">3651</strain>
        <tissue evidence="3">Leaf</tissue>
    </source>
</reference>
<comment type="caution">
    <text evidence="3">The sequence shown here is derived from an EMBL/GenBank/DDBJ whole genome shotgun (WGS) entry which is preliminary data.</text>
</comment>
<evidence type="ECO:0000313" key="4">
    <source>
        <dbReference type="Proteomes" id="UP001293254"/>
    </source>
</evidence>
<dbReference type="EMBL" id="JACGWO010000009">
    <property type="protein sequence ID" value="KAK4419257.1"/>
    <property type="molecule type" value="Genomic_DNA"/>
</dbReference>
<dbReference type="Proteomes" id="UP001293254">
    <property type="component" value="Unassembled WGS sequence"/>
</dbReference>
<reference evidence="3" key="2">
    <citation type="journal article" date="2024" name="Plant">
        <title>Genomic evolution and insights into agronomic trait innovations of Sesamum species.</title>
        <authorList>
            <person name="Miao H."/>
            <person name="Wang L."/>
            <person name="Qu L."/>
            <person name="Liu H."/>
            <person name="Sun Y."/>
            <person name="Le M."/>
            <person name="Wang Q."/>
            <person name="Wei S."/>
            <person name="Zheng Y."/>
            <person name="Lin W."/>
            <person name="Duan Y."/>
            <person name="Cao H."/>
            <person name="Xiong S."/>
            <person name="Wang X."/>
            <person name="Wei L."/>
            <person name="Li C."/>
            <person name="Ma Q."/>
            <person name="Ju M."/>
            <person name="Zhao R."/>
            <person name="Li G."/>
            <person name="Mu C."/>
            <person name="Tian Q."/>
            <person name="Mei H."/>
            <person name="Zhang T."/>
            <person name="Gao T."/>
            <person name="Zhang H."/>
        </authorList>
    </citation>
    <scope>NUCLEOTIDE SEQUENCE</scope>
    <source>
        <strain evidence="3">3651</strain>
    </source>
</reference>
<keyword evidence="4" id="KW-1185">Reference proteome</keyword>
<feature type="domain" description="Zinc knuckle CX2CX4HX4C" evidence="2">
    <location>
        <begin position="2"/>
        <end position="32"/>
    </location>
</feature>
<feature type="region of interest" description="Disordered" evidence="1">
    <location>
        <begin position="158"/>
        <end position="180"/>
    </location>
</feature>
<gene>
    <name evidence="3" type="ORF">Salat_2338500</name>
</gene>
<dbReference type="Pfam" id="PF14392">
    <property type="entry name" value="zf-CCHC_4"/>
    <property type="match status" value="1"/>
</dbReference>
<dbReference type="AlphaFoldDB" id="A0AAE1XWH0"/>
<feature type="compositionally biased region" description="Polar residues" evidence="1">
    <location>
        <begin position="158"/>
        <end position="174"/>
    </location>
</feature>
<name>A0AAE1XWH0_9LAMI</name>
<evidence type="ECO:0000256" key="1">
    <source>
        <dbReference type="SAM" id="MobiDB-lite"/>
    </source>
</evidence>
<evidence type="ECO:0000259" key="2">
    <source>
        <dbReference type="Pfam" id="PF14392"/>
    </source>
</evidence>
<organism evidence="3 4">
    <name type="scientific">Sesamum alatum</name>
    <dbReference type="NCBI Taxonomy" id="300844"/>
    <lineage>
        <taxon>Eukaryota</taxon>
        <taxon>Viridiplantae</taxon>
        <taxon>Streptophyta</taxon>
        <taxon>Embryophyta</taxon>
        <taxon>Tracheophyta</taxon>
        <taxon>Spermatophyta</taxon>
        <taxon>Magnoliopsida</taxon>
        <taxon>eudicotyledons</taxon>
        <taxon>Gunneridae</taxon>
        <taxon>Pentapetalae</taxon>
        <taxon>asterids</taxon>
        <taxon>lamiids</taxon>
        <taxon>Lamiales</taxon>
        <taxon>Pedaliaceae</taxon>
        <taxon>Sesamum</taxon>
    </lineage>
</organism>
<protein>
    <recommendedName>
        <fullName evidence="2">Zinc knuckle CX2CX4HX4C domain-containing protein</fullName>
    </recommendedName>
</protein>